<feature type="transmembrane region" description="Helical" evidence="1">
    <location>
        <begin position="92"/>
        <end position="108"/>
    </location>
</feature>
<keyword evidence="1" id="KW-0812">Transmembrane</keyword>
<protein>
    <submittedName>
        <fullName evidence="2">Uncharacterized protein</fullName>
    </submittedName>
</protein>
<keyword evidence="1" id="KW-1133">Transmembrane helix</keyword>
<gene>
    <name evidence="2" type="ORF">ERS852492_01795</name>
</gene>
<name>A0A174ZJR2_9FIRM</name>
<feature type="transmembrane region" description="Helical" evidence="1">
    <location>
        <begin position="43"/>
        <end position="63"/>
    </location>
</feature>
<sequence>MKKYKLSTRISAYVAVILSLAMSGLTIRSLIVKRNAHSVSVTLYGIVFVLLLVVSAVSLIVYIYKSKIGIYVSIACLVIIFAYGIIMKDSPLQLIIIFLPVIYAMFSTRE</sequence>
<accession>A0A174ZJR2</accession>
<evidence type="ECO:0000313" key="2">
    <source>
        <dbReference type="EMBL" id="CUQ86202.1"/>
    </source>
</evidence>
<proteinExistence type="predicted"/>
<evidence type="ECO:0000313" key="3">
    <source>
        <dbReference type="Proteomes" id="UP000095780"/>
    </source>
</evidence>
<feature type="transmembrane region" description="Helical" evidence="1">
    <location>
        <begin position="68"/>
        <end position="86"/>
    </location>
</feature>
<dbReference type="AlphaFoldDB" id="A0A174ZJR2"/>
<dbReference type="RefSeq" id="WP_055287320.1">
    <property type="nucleotide sequence ID" value="NZ_CABIXW010000004.1"/>
</dbReference>
<reference evidence="2 3" key="1">
    <citation type="submission" date="2015-09" db="EMBL/GenBank/DDBJ databases">
        <authorList>
            <consortium name="Pathogen Informatics"/>
        </authorList>
    </citation>
    <scope>NUCLEOTIDE SEQUENCE [LARGE SCALE GENOMIC DNA]</scope>
    <source>
        <strain evidence="2 3">2789STDY5834878</strain>
    </source>
</reference>
<keyword evidence="1" id="KW-0472">Membrane</keyword>
<organism evidence="2 3">
    <name type="scientific">Lachnospira eligens</name>
    <dbReference type="NCBI Taxonomy" id="39485"/>
    <lineage>
        <taxon>Bacteria</taxon>
        <taxon>Bacillati</taxon>
        <taxon>Bacillota</taxon>
        <taxon>Clostridia</taxon>
        <taxon>Lachnospirales</taxon>
        <taxon>Lachnospiraceae</taxon>
        <taxon>Lachnospira</taxon>
    </lineage>
</organism>
<dbReference type="EMBL" id="CZBV01000004">
    <property type="protein sequence ID" value="CUQ86202.1"/>
    <property type="molecule type" value="Genomic_DNA"/>
</dbReference>
<dbReference type="Proteomes" id="UP000095780">
    <property type="component" value="Unassembled WGS sequence"/>
</dbReference>
<feature type="transmembrane region" description="Helical" evidence="1">
    <location>
        <begin position="12"/>
        <end position="31"/>
    </location>
</feature>
<evidence type="ECO:0000256" key="1">
    <source>
        <dbReference type="SAM" id="Phobius"/>
    </source>
</evidence>